<keyword evidence="1" id="KW-0472">Membrane</keyword>
<name>A0A7J5DAH5_9ACTN</name>
<keyword evidence="1" id="KW-1133">Transmembrane helix</keyword>
<dbReference type="Proteomes" id="UP000442990">
    <property type="component" value="Unassembled WGS sequence"/>
</dbReference>
<dbReference type="EMBL" id="WBKG01000024">
    <property type="protein sequence ID" value="KAB1985758.1"/>
    <property type="molecule type" value="Genomic_DNA"/>
</dbReference>
<keyword evidence="1" id="KW-0812">Transmembrane</keyword>
<comment type="caution">
    <text evidence="2">The sequence shown here is derived from an EMBL/GenBank/DDBJ whole genome shotgun (WGS) entry which is preliminary data.</text>
</comment>
<protein>
    <submittedName>
        <fullName evidence="2">Uncharacterized protein</fullName>
    </submittedName>
</protein>
<evidence type="ECO:0000256" key="1">
    <source>
        <dbReference type="SAM" id="Phobius"/>
    </source>
</evidence>
<evidence type="ECO:0000313" key="2">
    <source>
        <dbReference type="EMBL" id="KAB1985758.1"/>
    </source>
</evidence>
<gene>
    <name evidence="2" type="ORF">F8144_26160</name>
</gene>
<feature type="transmembrane region" description="Helical" evidence="1">
    <location>
        <begin position="29"/>
        <end position="46"/>
    </location>
</feature>
<keyword evidence="3" id="KW-1185">Reference proteome</keyword>
<organism evidence="2 3">
    <name type="scientific">Streptomyces triticiradicis</name>
    <dbReference type="NCBI Taxonomy" id="2651189"/>
    <lineage>
        <taxon>Bacteria</taxon>
        <taxon>Bacillati</taxon>
        <taxon>Actinomycetota</taxon>
        <taxon>Actinomycetes</taxon>
        <taxon>Kitasatosporales</taxon>
        <taxon>Streptomycetaceae</taxon>
        <taxon>Streptomyces</taxon>
    </lineage>
</organism>
<accession>A0A7J5DAH5</accession>
<dbReference type="RefSeq" id="WP_151471957.1">
    <property type="nucleotide sequence ID" value="NZ_WBKG01000024.1"/>
</dbReference>
<proteinExistence type="predicted"/>
<dbReference type="AlphaFoldDB" id="A0A7J5DAH5"/>
<reference evidence="2 3" key="1">
    <citation type="submission" date="2019-09" db="EMBL/GenBank/DDBJ databases">
        <title>Isolation and identification of active actinomycetes.</title>
        <authorList>
            <person name="Yu Z."/>
            <person name="Han C."/>
            <person name="Yu B."/>
        </authorList>
    </citation>
    <scope>NUCLEOTIDE SEQUENCE [LARGE SCALE GENOMIC DNA]</scope>
    <source>
        <strain evidence="2 3">NEAU-H2</strain>
    </source>
</reference>
<sequence length="167" mass="18201">MRRGGNEAELGARRGSYPIAGVTGTLLQMFRRFAILFCLILLGFNIYKGSDGELSKGLIAAAVILGLVGLRAAWGWTSARLGVRVCHIHTGGLVVTGLFGQVKHVVPWDRLAVLKHMSNLTPLLTFHRFDLVRTDAKPVAILVLKAKPEFVPALKRATELAGMRSEE</sequence>
<feature type="transmembrane region" description="Helical" evidence="1">
    <location>
        <begin position="58"/>
        <end position="76"/>
    </location>
</feature>
<evidence type="ECO:0000313" key="3">
    <source>
        <dbReference type="Proteomes" id="UP000442990"/>
    </source>
</evidence>